<comment type="caution">
    <text evidence="7">The sequence shown here is derived from an EMBL/GenBank/DDBJ whole genome shotgun (WGS) entry which is preliminary data.</text>
</comment>
<dbReference type="Proteomes" id="UP000050424">
    <property type="component" value="Unassembled WGS sequence"/>
</dbReference>
<accession>A0A0P7C1B0</accession>
<evidence type="ECO:0000313" key="7">
    <source>
        <dbReference type="EMBL" id="KPM45770.1"/>
    </source>
</evidence>
<dbReference type="GO" id="GO:0016757">
    <property type="term" value="F:glycosyltransferase activity"/>
    <property type="evidence" value="ECO:0007669"/>
    <property type="project" value="InterPro"/>
</dbReference>
<keyword evidence="3 5" id="KW-0472">Membrane</keyword>
<evidence type="ECO:0000313" key="8">
    <source>
        <dbReference type="Proteomes" id="UP000050424"/>
    </source>
</evidence>
<evidence type="ECO:0000259" key="6">
    <source>
        <dbReference type="Pfam" id="PF09258"/>
    </source>
</evidence>
<dbReference type="GO" id="GO:0016020">
    <property type="term" value="C:membrane"/>
    <property type="evidence" value="ECO:0007669"/>
    <property type="project" value="UniProtKB-SubCell"/>
</dbReference>
<gene>
    <name evidence="7" type="ORF">AK830_g753</name>
</gene>
<sequence length="427" mass="48660">MILGKRNAVQSFLAAPGSTTKMLSPRMDVYLEKAKHHLGFVKSRVFRRIATIFLAFSFAVGFIIATVRLTNVGEVFPKVIGSFLPKIPTCSSQNRTMQHDAWVKAESKYTHLMDDKFTYVFFFLVPLCPPVAIPSQVLRPRSSELSDAPFDLASTASQANRQATWFKVLTLVSPLSRIAMQTYQRPKELNDTLHAILSEEVPSLYEIVIVWNDLEATPPENFISKHDVPVRFRVSKRNSLNEKLWPDPDYKTQAILLSDDDVYYHPKDLEFVFQSWRKFGQHRLVGALARCSTVDAYGNWKYNFCSNKAEEDVYSMVLTNLCFSHISFLDYYSSNETTMNEIRDYVDDGFNCEDIALNYVQSLLTGDGPLLVNGREKYVNFVPSKGISTKKGHMEARSQCLNDFAKMFECMPLVDETAHIQKGVIVM</sequence>
<reference evidence="7 8" key="1">
    <citation type="submission" date="2015-09" db="EMBL/GenBank/DDBJ databases">
        <title>Draft genome of a European isolate of the apple canker pathogen Neonectria ditissima.</title>
        <authorList>
            <person name="Gomez-Cortecero A."/>
            <person name="Harrison R.J."/>
            <person name="Armitage A.D."/>
        </authorList>
    </citation>
    <scope>NUCLEOTIDE SEQUENCE [LARGE SCALE GENOMIC DNA]</scope>
    <source>
        <strain evidence="7 8">R09/05</strain>
    </source>
</reference>
<organism evidence="7 8">
    <name type="scientific">Neonectria ditissima</name>
    <dbReference type="NCBI Taxonomy" id="78410"/>
    <lineage>
        <taxon>Eukaryota</taxon>
        <taxon>Fungi</taxon>
        <taxon>Dikarya</taxon>
        <taxon>Ascomycota</taxon>
        <taxon>Pezizomycotina</taxon>
        <taxon>Sordariomycetes</taxon>
        <taxon>Hypocreomycetidae</taxon>
        <taxon>Hypocreales</taxon>
        <taxon>Nectriaceae</taxon>
        <taxon>Neonectria</taxon>
    </lineage>
</organism>
<keyword evidence="5" id="KW-1133">Transmembrane helix</keyword>
<dbReference type="Pfam" id="PF09258">
    <property type="entry name" value="Glyco_transf_64"/>
    <property type="match status" value="1"/>
</dbReference>
<dbReference type="AlphaFoldDB" id="A0A0P7C1B0"/>
<evidence type="ECO:0000256" key="5">
    <source>
        <dbReference type="SAM" id="Phobius"/>
    </source>
</evidence>
<feature type="domain" description="Glycosyl transferase 64" evidence="6">
    <location>
        <begin position="178"/>
        <end position="421"/>
    </location>
</feature>
<dbReference type="Gene3D" id="3.90.550.10">
    <property type="entry name" value="Spore Coat Polysaccharide Biosynthesis Protein SpsA, Chain A"/>
    <property type="match status" value="1"/>
</dbReference>
<dbReference type="EMBL" id="LKCW01000005">
    <property type="protein sequence ID" value="KPM45770.1"/>
    <property type="molecule type" value="Genomic_DNA"/>
</dbReference>
<keyword evidence="8" id="KW-1185">Reference proteome</keyword>
<evidence type="ECO:0000256" key="3">
    <source>
        <dbReference type="ARBA" id="ARBA00023136"/>
    </source>
</evidence>
<dbReference type="OrthoDB" id="1733656at2759"/>
<proteinExistence type="predicted"/>
<dbReference type="PANTHER" id="PTHR48261">
    <property type="entry name" value="ACETYLGLUCOSAMINYLTRANSFERASE"/>
    <property type="match status" value="1"/>
</dbReference>
<comment type="subcellular location">
    <subcellularLocation>
        <location evidence="1">Membrane</location>
    </subcellularLocation>
</comment>
<feature type="transmembrane region" description="Helical" evidence="5">
    <location>
        <begin position="45"/>
        <end position="67"/>
    </location>
</feature>
<dbReference type="PANTHER" id="PTHR48261:SF2">
    <property type="entry name" value="ACETYLGLUCOSAMINYLTRANSFERASE"/>
    <property type="match status" value="1"/>
</dbReference>
<dbReference type="InterPro" id="IPR004263">
    <property type="entry name" value="Exostosin"/>
</dbReference>
<protein>
    <recommendedName>
        <fullName evidence="6">Glycosyl transferase 64 domain-containing protein</fullName>
    </recommendedName>
</protein>
<keyword evidence="2" id="KW-0808">Transferase</keyword>
<evidence type="ECO:0000256" key="1">
    <source>
        <dbReference type="ARBA" id="ARBA00004370"/>
    </source>
</evidence>
<dbReference type="InterPro" id="IPR015338">
    <property type="entry name" value="GT64_dom"/>
</dbReference>
<evidence type="ECO:0000256" key="4">
    <source>
        <dbReference type="ARBA" id="ARBA00023157"/>
    </source>
</evidence>
<keyword evidence="4" id="KW-1015">Disulfide bond</keyword>
<dbReference type="SUPFAM" id="SSF53448">
    <property type="entry name" value="Nucleotide-diphospho-sugar transferases"/>
    <property type="match status" value="1"/>
</dbReference>
<name>A0A0P7C1B0_9HYPO</name>
<dbReference type="STRING" id="78410.A0A0P7C1B0"/>
<dbReference type="InterPro" id="IPR029044">
    <property type="entry name" value="Nucleotide-diphossugar_trans"/>
</dbReference>
<keyword evidence="5" id="KW-0812">Transmembrane</keyword>
<evidence type="ECO:0000256" key="2">
    <source>
        <dbReference type="ARBA" id="ARBA00022679"/>
    </source>
</evidence>